<dbReference type="RefSeq" id="WP_307247599.1">
    <property type="nucleotide sequence ID" value="NZ_JAUSQZ010000001.1"/>
</dbReference>
<protein>
    <submittedName>
        <fullName evidence="2">Uncharacterized protein</fullName>
    </submittedName>
</protein>
<evidence type="ECO:0000256" key="1">
    <source>
        <dbReference type="SAM" id="Phobius"/>
    </source>
</evidence>
<organism evidence="2 3">
    <name type="scientific">Kineosporia succinea</name>
    <dbReference type="NCBI Taxonomy" id="84632"/>
    <lineage>
        <taxon>Bacteria</taxon>
        <taxon>Bacillati</taxon>
        <taxon>Actinomycetota</taxon>
        <taxon>Actinomycetes</taxon>
        <taxon>Kineosporiales</taxon>
        <taxon>Kineosporiaceae</taxon>
        <taxon>Kineosporia</taxon>
    </lineage>
</organism>
<evidence type="ECO:0000313" key="3">
    <source>
        <dbReference type="Proteomes" id="UP001235712"/>
    </source>
</evidence>
<keyword evidence="3" id="KW-1185">Reference proteome</keyword>
<proteinExistence type="predicted"/>
<accession>A0ABT9PAA4</accession>
<gene>
    <name evidence="2" type="ORF">J2S57_005176</name>
</gene>
<feature type="transmembrane region" description="Helical" evidence="1">
    <location>
        <begin position="29"/>
        <end position="49"/>
    </location>
</feature>
<name>A0ABT9PAA4_9ACTN</name>
<dbReference type="Proteomes" id="UP001235712">
    <property type="component" value="Unassembled WGS sequence"/>
</dbReference>
<keyword evidence="1" id="KW-0472">Membrane</keyword>
<keyword evidence="1" id="KW-0812">Transmembrane</keyword>
<dbReference type="EMBL" id="JAUSQZ010000001">
    <property type="protein sequence ID" value="MDP9829427.1"/>
    <property type="molecule type" value="Genomic_DNA"/>
</dbReference>
<comment type="caution">
    <text evidence="2">The sequence shown here is derived from an EMBL/GenBank/DDBJ whole genome shotgun (WGS) entry which is preliminary data.</text>
</comment>
<reference evidence="2 3" key="1">
    <citation type="submission" date="2023-07" db="EMBL/GenBank/DDBJ databases">
        <title>Sequencing the genomes of 1000 actinobacteria strains.</title>
        <authorList>
            <person name="Klenk H.-P."/>
        </authorList>
    </citation>
    <scope>NUCLEOTIDE SEQUENCE [LARGE SCALE GENOMIC DNA]</scope>
    <source>
        <strain evidence="2 3">DSM 44388</strain>
    </source>
</reference>
<evidence type="ECO:0000313" key="2">
    <source>
        <dbReference type="EMBL" id="MDP9829427.1"/>
    </source>
</evidence>
<keyword evidence="1" id="KW-1133">Transmembrane helix</keyword>
<sequence>MSEPERDDDLVYDSWPDLDPISFVSERRGLGLVLAALSVLVIVIVCVGAL</sequence>